<reference evidence="9" key="1">
    <citation type="journal article" date="2016" name="Nat. Commun.">
        <title>Genome analysis of three Pneumocystis species reveals adaptation mechanisms to life exclusively in mammalian hosts.</title>
        <authorList>
            <person name="Ma L."/>
            <person name="Chen Z."/>
            <person name="Huang D.W."/>
            <person name="Kutty G."/>
            <person name="Ishihara M."/>
            <person name="Wang H."/>
            <person name="Abouelleil A."/>
            <person name="Bishop L."/>
            <person name="Davey E."/>
            <person name="Deng R."/>
            <person name="Deng X."/>
            <person name="Fan L."/>
            <person name="Fantoni G."/>
            <person name="Fitzgerald M."/>
            <person name="Gogineni E."/>
            <person name="Goldberg J.M."/>
            <person name="Handley G."/>
            <person name="Hu X."/>
            <person name="Huber C."/>
            <person name="Jiao X."/>
            <person name="Jones K."/>
            <person name="Levin J.Z."/>
            <person name="Liu Y."/>
            <person name="Macdonald P."/>
            <person name="Melnikov A."/>
            <person name="Raley C."/>
            <person name="Sassi M."/>
            <person name="Sherman B.T."/>
            <person name="Song X."/>
            <person name="Sykes S."/>
            <person name="Tran B."/>
            <person name="Walsh L."/>
            <person name="Xia Y."/>
            <person name="Yang J."/>
            <person name="Young S."/>
            <person name="Zeng Q."/>
            <person name="Zheng X."/>
            <person name="Stephens R."/>
            <person name="Nusbaum C."/>
            <person name="Birren B.W."/>
            <person name="Azadi P."/>
            <person name="Lempicki R.A."/>
            <person name="Cuomo C.A."/>
            <person name="Kovacs J.A."/>
        </authorList>
    </citation>
    <scope>NUCLEOTIDE SEQUENCE [LARGE SCALE GENOMIC DNA]</scope>
    <source>
        <strain evidence="9">RU7</strain>
    </source>
</reference>
<evidence type="ECO:0000256" key="3">
    <source>
        <dbReference type="ARBA" id="ARBA00022884"/>
    </source>
</evidence>
<protein>
    <recommendedName>
        <fullName evidence="7">RRM domain-containing protein</fullName>
    </recommendedName>
</protein>
<dbReference type="EMBL" id="LFWA01000009">
    <property type="protein sequence ID" value="KTW29519.1"/>
    <property type="molecule type" value="Genomic_DNA"/>
</dbReference>
<comment type="caution">
    <text evidence="8">The sequence shown here is derived from an EMBL/GenBank/DDBJ whole genome shotgun (WGS) entry which is preliminary data.</text>
</comment>
<evidence type="ECO:0000313" key="8">
    <source>
        <dbReference type="EMBL" id="KTW29519.1"/>
    </source>
</evidence>
<dbReference type="InterPro" id="IPR000504">
    <property type="entry name" value="RRM_dom"/>
</dbReference>
<evidence type="ECO:0000256" key="5">
    <source>
        <dbReference type="PROSITE-ProRule" id="PRU00176"/>
    </source>
</evidence>
<dbReference type="SUPFAM" id="SSF54928">
    <property type="entry name" value="RNA-binding domain, RBD"/>
    <property type="match status" value="3"/>
</dbReference>
<dbReference type="AlphaFoldDB" id="A0A0W4ZMB5"/>
<dbReference type="PANTHER" id="PTHR48039:SF5">
    <property type="entry name" value="RNA-BINDING PROTEIN 28"/>
    <property type="match status" value="1"/>
</dbReference>
<dbReference type="InterPro" id="IPR034808">
    <property type="entry name" value="Nop4p_RRM3"/>
</dbReference>
<feature type="domain" description="RRM" evidence="7">
    <location>
        <begin position="443"/>
        <end position="559"/>
    </location>
</feature>
<evidence type="ECO:0000313" key="9">
    <source>
        <dbReference type="Proteomes" id="UP000053447"/>
    </source>
</evidence>
<keyword evidence="4" id="KW-0539">Nucleus</keyword>
<proteinExistence type="predicted"/>
<evidence type="ECO:0000256" key="2">
    <source>
        <dbReference type="ARBA" id="ARBA00022737"/>
    </source>
</evidence>
<keyword evidence="9" id="KW-1185">Reference proteome</keyword>
<dbReference type="SMART" id="SM00360">
    <property type="entry name" value="RRM"/>
    <property type="match status" value="4"/>
</dbReference>
<dbReference type="InterPro" id="IPR012677">
    <property type="entry name" value="Nucleotide-bd_a/b_plait_sf"/>
</dbReference>
<evidence type="ECO:0000259" key="7">
    <source>
        <dbReference type="PROSITE" id="PS50102"/>
    </source>
</evidence>
<dbReference type="InterPro" id="IPR034809">
    <property type="entry name" value="Nop4_RRM4"/>
</dbReference>
<dbReference type="CDD" id="cd12676">
    <property type="entry name" value="RRM3_Nop4p"/>
    <property type="match status" value="1"/>
</dbReference>
<feature type="region of interest" description="Disordered" evidence="6">
    <location>
        <begin position="587"/>
        <end position="633"/>
    </location>
</feature>
<dbReference type="eggNOG" id="KOG0127">
    <property type="taxonomic scope" value="Eukaryota"/>
</dbReference>
<dbReference type="GO" id="GO:0005730">
    <property type="term" value="C:nucleolus"/>
    <property type="evidence" value="ECO:0007669"/>
    <property type="project" value="TreeGrafter"/>
</dbReference>
<dbReference type="Pfam" id="PF00076">
    <property type="entry name" value="RRM_1"/>
    <property type="match status" value="3"/>
</dbReference>
<feature type="domain" description="RRM" evidence="7">
    <location>
        <begin position="12"/>
        <end position="90"/>
    </location>
</feature>
<dbReference type="InterPro" id="IPR035979">
    <property type="entry name" value="RBD_domain_sf"/>
</dbReference>
<dbReference type="CDD" id="cd12674">
    <property type="entry name" value="RRM1_Nop4p"/>
    <property type="match status" value="1"/>
</dbReference>
<dbReference type="InterPro" id="IPR051945">
    <property type="entry name" value="RRM_MRD1_RNA_proc_ribogen"/>
</dbReference>
<evidence type="ECO:0000256" key="6">
    <source>
        <dbReference type="SAM" id="MobiDB-lite"/>
    </source>
</evidence>
<keyword evidence="2" id="KW-0677">Repeat</keyword>
<sequence>MTQDGNENVHNTSIFVRRIPLDVSLPSFTSFFEEIGRVKHAMIVTDPETKKSKGYGFVSFSTHSDAEKAICELKKRTLSGHFLKAEFAKPRHRSDKKTLEEAKTEKVKKKQLRPFLIIRNLPWSVRKKDHAFFLEFGKYGKVVNVIIPRKKGGKMSGFAFVHMKQMSAAEEAIKCINGVELEGRHVAVDWALSQSEWKDFLEKEEKSAKDIDTDDSVSSFMETKDIISNNTELVNKSDSSEKGSVIKEDQKPPTALYDSNERTLFVKNLSFQTTDNELFSHFCQFGRLKYARVVMDAFTGRSKGTAFVCFHHKMDMENCLNVYRDLTQQSALSVNKKSTVLQNQILDDNIEKFTLDGHLVSVFPALNKEDISVIEDNNRKERKHIVEKNLDKRNIFLLNEGYIDPKSSLFNLLNETERDMRNQSLTQRKKLLEKNPSLYISLTRLAVRNIPKDISDKDLKALARKACVDFAKEVKEKKRAPLTREENLRDGNPKKGKKGIVRQAKILQEKNGQARGCGFIEYVGHRWALMGLRWLNGRKISSKKNENVKKRLIVEFALENINVVNRRKERENKSRKKIQLKIEDKMVQTTEKKRKRNDDSDPNEINDKKRKRLSYIISRKKTEKKSTTGKTVT</sequence>
<dbReference type="InterPro" id="IPR034806">
    <property type="entry name" value="Nop4_RRM2"/>
</dbReference>
<dbReference type="GeneID" id="28940653"/>
<gene>
    <name evidence="8" type="ORF">T551_02135</name>
</gene>
<dbReference type="InterPro" id="IPR034805">
    <property type="entry name" value="Nop4_RRM1"/>
</dbReference>
<dbReference type="eggNOG" id="KOG0650">
    <property type="taxonomic scope" value="Eukaryota"/>
</dbReference>
<dbReference type="RefSeq" id="XP_018229350.1">
    <property type="nucleotide sequence ID" value="XM_018374398.1"/>
</dbReference>
<dbReference type="OrthoDB" id="267048at2759"/>
<comment type="subcellular location">
    <subcellularLocation>
        <location evidence="1">Nucleus</location>
    </subcellularLocation>
</comment>
<dbReference type="VEuPathDB" id="FungiDB:T551_02135"/>
<dbReference type="GO" id="GO:0003729">
    <property type="term" value="F:mRNA binding"/>
    <property type="evidence" value="ECO:0007669"/>
    <property type="project" value="TreeGrafter"/>
</dbReference>
<evidence type="ECO:0000256" key="1">
    <source>
        <dbReference type="ARBA" id="ARBA00004123"/>
    </source>
</evidence>
<evidence type="ECO:0000256" key="4">
    <source>
        <dbReference type="ARBA" id="ARBA00023242"/>
    </source>
</evidence>
<dbReference type="PANTHER" id="PTHR48039">
    <property type="entry name" value="RNA-BINDING MOTIF PROTEIN 14B"/>
    <property type="match status" value="1"/>
</dbReference>
<feature type="compositionally biased region" description="Basic residues" evidence="6">
    <location>
        <begin position="608"/>
        <end position="623"/>
    </location>
</feature>
<name>A0A0W4ZMB5_PNEJ7</name>
<keyword evidence="3 5" id="KW-0694">RNA-binding</keyword>
<feature type="domain" description="RRM" evidence="7">
    <location>
        <begin position="114"/>
        <end position="193"/>
    </location>
</feature>
<dbReference type="CDD" id="cd12675">
    <property type="entry name" value="RRM2_Nop4p"/>
    <property type="match status" value="1"/>
</dbReference>
<feature type="domain" description="RRM" evidence="7">
    <location>
        <begin position="262"/>
        <end position="339"/>
    </location>
</feature>
<accession>A0A0W4ZMB5</accession>
<dbReference type="STRING" id="1408657.A0A0W4ZMB5"/>
<dbReference type="CDD" id="cd12677">
    <property type="entry name" value="RRM4_Nop4p"/>
    <property type="match status" value="1"/>
</dbReference>
<dbReference type="Proteomes" id="UP000053447">
    <property type="component" value="Unassembled WGS sequence"/>
</dbReference>
<dbReference type="Gene3D" id="3.30.70.330">
    <property type="match status" value="4"/>
</dbReference>
<dbReference type="PROSITE" id="PS50102">
    <property type="entry name" value="RRM"/>
    <property type="match status" value="4"/>
</dbReference>
<organism evidence="8 9">
    <name type="scientific">Pneumocystis jirovecii (strain RU7)</name>
    <name type="common">Human pneumocystis pneumonia agent</name>
    <dbReference type="NCBI Taxonomy" id="1408657"/>
    <lineage>
        <taxon>Eukaryota</taxon>
        <taxon>Fungi</taxon>
        <taxon>Dikarya</taxon>
        <taxon>Ascomycota</taxon>
        <taxon>Taphrinomycotina</taxon>
        <taxon>Pneumocystomycetes</taxon>
        <taxon>Pneumocystaceae</taxon>
        <taxon>Pneumocystis</taxon>
    </lineage>
</organism>